<dbReference type="OrthoDB" id="72851at2759"/>
<organism evidence="2">
    <name type="scientific">Zea mays</name>
    <name type="common">Maize</name>
    <dbReference type="NCBI Taxonomy" id="4577"/>
    <lineage>
        <taxon>Eukaryota</taxon>
        <taxon>Viridiplantae</taxon>
        <taxon>Streptophyta</taxon>
        <taxon>Embryophyta</taxon>
        <taxon>Tracheophyta</taxon>
        <taxon>Spermatophyta</taxon>
        <taxon>Magnoliopsida</taxon>
        <taxon>Liliopsida</taxon>
        <taxon>Poales</taxon>
        <taxon>Poaceae</taxon>
        <taxon>PACMAD clade</taxon>
        <taxon>Panicoideae</taxon>
        <taxon>Andropogonodae</taxon>
        <taxon>Andropogoneae</taxon>
        <taxon>Tripsacinae</taxon>
        <taxon>Zea</taxon>
    </lineage>
</organism>
<dbReference type="AlphaFoldDB" id="C0PDA2"/>
<dbReference type="KEGG" id="zma:100383102"/>
<evidence type="ECO:0000256" key="1">
    <source>
        <dbReference type="SAM" id="MobiDB-lite"/>
    </source>
</evidence>
<protein>
    <submittedName>
        <fullName evidence="2">Uncharacterized protein</fullName>
    </submittedName>
</protein>
<feature type="compositionally biased region" description="Basic residues" evidence="1">
    <location>
        <begin position="63"/>
        <end position="74"/>
    </location>
</feature>
<dbReference type="RefSeq" id="NP_001169244.2">
    <property type="nucleotide sequence ID" value="NM_001175773.2"/>
</dbReference>
<feature type="compositionally biased region" description="Basic residues" evidence="1">
    <location>
        <begin position="99"/>
        <end position="132"/>
    </location>
</feature>
<dbReference type="GeneID" id="100383102"/>
<feature type="compositionally biased region" description="Low complexity" evidence="1">
    <location>
        <begin position="80"/>
        <end position="89"/>
    </location>
</feature>
<sequence>MDHPGGIGGGGGGQGRPRQERPPDHVGATAQGAPHRGEAHGRRLRRAFHRRRRVEAGGGGADRRRRRRRRRRRAARGEPRAAQQVLRLPPRLPRPVRAPPRRRRRRTPPGLAPRRRRPRPARRRGPLRRRVRVLGARPSRVPRAGAAVPGERVRRALLGPERRPPYPLPGLPLDQAQGHQACPQGWWQRVRRRRGRHRELPHGARADSNAQREGGELETKAFRFSAGFGMCSCIWDWALSALEALVVAEIERFDFQAETGRTQQMVEYWNG</sequence>
<name>C0PDA2_MAIZE</name>
<feature type="compositionally biased region" description="Gly residues" evidence="1">
    <location>
        <begin position="1"/>
        <end position="15"/>
    </location>
</feature>
<accession>C0PDA2</accession>
<proteinExistence type="evidence at transcript level"/>
<feature type="region of interest" description="Disordered" evidence="1">
    <location>
        <begin position="1"/>
        <end position="148"/>
    </location>
</feature>
<reference evidence="2" key="2">
    <citation type="submission" date="2012-06" db="EMBL/GenBank/DDBJ databases">
        <authorList>
            <person name="Yu Y."/>
            <person name="Currie J."/>
            <person name="Lomeli R."/>
            <person name="Angelova A."/>
            <person name="Collura K."/>
            <person name="Wissotski M."/>
            <person name="Campos D."/>
            <person name="Kudrna D."/>
            <person name="Golser W."/>
            <person name="Ashely E."/>
            <person name="Descour A."/>
            <person name="Fernandes J."/>
            <person name="Soderlund C."/>
            <person name="Walbot V."/>
        </authorList>
    </citation>
    <scope>NUCLEOTIDE SEQUENCE</scope>
    <source>
        <strain evidence="2">B73</strain>
    </source>
</reference>
<feature type="compositionally biased region" description="Basic residues" evidence="1">
    <location>
        <begin position="42"/>
        <end position="53"/>
    </location>
</feature>
<reference evidence="2" key="1">
    <citation type="journal article" date="2009" name="PLoS Genet.">
        <title>Sequencing, mapping, and analysis of 27,455 maize full-length cDNAs.</title>
        <authorList>
            <person name="Soderlund C."/>
            <person name="Descour A."/>
            <person name="Kudrna D."/>
            <person name="Bomhoff M."/>
            <person name="Boyd L."/>
            <person name="Currie J."/>
            <person name="Angelova A."/>
            <person name="Collura K."/>
            <person name="Wissotski M."/>
            <person name="Ashley E."/>
            <person name="Morrow D."/>
            <person name="Fernandes J."/>
            <person name="Walbot V."/>
            <person name="Yu Y."/>
        </authorList>
    </citation>
    <scope>NUCLEOTIDE SEQUENCE</scope>
    <source>
        <strain evidence="2">B73</strain>
    </source>
</reference>
<dbReference type="EMBL" id="BT066271">
    <property type="protein sequence ID" value="ACN32147.1"/>
    <property type="molecule type" value="mRNA"/>
</dbReference>
<evidence type="ECO:0000313" key="2">
    <source>
        <dbReference type="EMBL" id="ACN32147.1"/>
    </source>
</evidence>